<accession>W9WYW3</accession>
<dbReference type="Gene3D" id="3.30.710.10">
    <property type="entry name" value="Potassium Channel Kv1.1, Chain A"/>
    <property type="match status" value="1"/>
</dbReference>
<feature type="coiled-coil region" evidence="1">
    <location>
        <begin position="194"/>
        <end position="235"/>
    </location>
</feature>
<feature type="region of interest" description="Disordered" evidence="2">
    <location>
        <begin position="1"/>
        <end position="50"/>
    </location>
</feature>
<dbReference type="GeneID" id="19196167"/>
<name>W9WYW3_9EURO</name>
<feature type="compositionally biased region" description="Acidic residues" evidence="2">
    <location>
        <begin position="11"/>
        <end position="20"/>
    </location>
</feature>
<feature type="compositionally biased region" description="Acidic residues" evidence="2">
    <location>
        <begin position="39"/>
        <end position="48"/>
    </location>
</feature>
<reference evidence="3 4" key="1">
    <citation type="submission" date="2013-03" db="EMBL/GenBank/DDBJ databases">
        <title>The Genome Sequence of Cladophialophora psammophila CBS 110553.</title>
        <authorList>
            <consortium name="The Broad Institute Genomics Platform"/>
            <person name="Cuomo C."/>
            <person name="de Hoog S."/>
            <person name="Gorbushina A."/>
            <person name="Walker B."/>
            <person name="Young S.K."/>
            <person name="Zeng Q."/>
            <person name="Gargeya S."/>
            <person name="Fitzgerald M."/>
            <person name="Haas B."/>
            <person name="Abouelleil A."/>
            <person name="Allen A.W."/>
            <person name="Alvarado L."/>
            <person name="Arachchi H.M."/>
            <person name="Berlin A.M."/>
            <person name="Chapman S.B."/>
            <person name="Gainer-Dewar J."/>
            <person name="Goldberg J."/>
            <person name="Griggs A."/>
            <person name="Gujja S."/>
            <person name="Hansen M."/>
            <person name="Howarth C."/>
            <person name="Imamovic A."/>
            <person name="Ireland A."/>
            <person name="Larimer J."/>
            <person name="McCowan C."/>
            <person name="Murphy C."/>
            <person name="Pearson M."/>
            <person name="Poon T.W."/>
            <person name="Priest M."/>
            <person name="Roberts A."/>
            <person name="Saif S."/>
            <person name="Shea T."/>
            <person name="Sisk P."/>
            <person name="Sykes S."/>
            <person name="Wortman J."/>
            <person name="Nusbaum C."/>
            <person name="Birren B."/>
        </authorList>
    </citation>
    <scope>NUCLEOTIDE SEQUENCE [LARGE SCALE GENOMIC DNA]</scope>
    <source>
        <strain evidence="3 4">CBS 110553</strain>
    </source>
</reference>
<dbReference type="STRING" id="1182543.W9WYW3"/>
<proteinExistence type="predicted"/>
<evidence type="ECO:0000313" key="4">
    <source>
        <dbReference type="Proteomes" id="UP000019471"/>
    </source>
</evidence>
<evidence type="ECO:0000256" key="1">
    <source>
        <dbReference type="SAM" id="Coils"/>
    </source>
</evidence>
<protein>
    <recommendedName>
        <fullName evidence="5">BTB domain-containing protein</fullName>
    </recommendedName>
</protein>
<dbReference type="AlphaFoldDB" id="W9WYW3"/>
<evidence type="ECO:0000313" key="3">
    <source>
        <dbReference type="EMBL" id="EXJ63429.1"/>
    </source>
</evidence>
<feature type="compositionally biased region" description="Basic and acidic residues" evidence="2">
    <location>
        <begin position="1"/>
        <end position="10"/>
    </location>
</feature>
<evidence type="ECO:0000256" key="2">
    <source>
        <dbReference type="SAM" id="MobiDB-lite"/>
    </source>
</evidence>
<dbReference type="InterPro" id="IPR011333">
    <property type="entry name" value="SKP1/BTB/POZ_sf"/>
</dbReference>
<gene>
    <name evidence="3" type="ORF">A1O5_11478</name>
</gene>
<keyword evidence="4" id="KW-1185">Reference proteome</keyword>
<dbReference type="SUPFAM" id="SSF54695">
    <property type="entry name" value="POZ domain"/>
    <property type="match status" value="1"/>
</dbReference>
<organism evidence="3 4">
    <name type="scientific">Cladophialophora psammophila CBS 110553</name>
    <dbReference type="NCBI Taxonomy" id="1182543"/>
    <lineage>
        <taxon>Eukaryota</taxon>
        <taxon>Fungi</taxon>
        <taxon>Dikarya</taxon>
        <taxon>Ascomycota</taxon>
        <taxon>Pezizomycotina</taxon>
        <taxon>Eurotiomycetes</taxon>
        <taxon>Chaetothyriomycetidae</taxon>
        <taxon>Chaetothyriales</taxon>
        <taxon>Herpotrichiellaceae</taxon>
        <taxon>Cladophialophora</taxon>
    </lineage>
</organism>
<dbReference type="Proteomes" id="UP000019471">
    <property type="component" value="Unassembled WGS sequence"/>
</dbReference>
<dbReference type="EMBL" id="AMGX01000026">
    <property type="protein sequence ID" value="EXJ63429.1"/>
    <property type="molecule type" value="Genomic_DNA"/>
</dbReference>
<dbReference type="OrthoDB" id="6359816at2759"/>
<keyword evidence="1" id="KW-0175">Coiled coil</keyword>
<comment type="caution">
    <text evidence="3">The sequence shown here is derived from an EMBL/GenBank/DDBJ whole genome shotgun (WGS) entry which is preliminary data.</text>
</comment>
<dbReference type="RefSeq" id="XP_007750240.1">
    <property type="nucleotide sequence ID" value="XM_007752050.1"/>
</dbReference>
<evidence type="ECO:0008006" key="5">
    <source>
        <dbReference type="Google" id="ProtNLM"/>
    </source>
</evidence>
<dbReference type="HOGENOM" id="CLU_1045880_0_0_1"/>
<sequence>MVLKRARAELEEIEDHDDDEAQRQGEVMRKSKMPKLIESEGDDGLEDESTTREIVLPDDEPRAIQAMLRYLYTLDVTQIYRPTDPLFSDVERDLDVFVVADKYGLDELRDYMSSKLVLFYETDQRPPLDPKGWSAKNQKGFGGVLRKLTELELDATEVRRAVARFIVRREKMVMKWDSVQRAMDDELWLRDEVAIAALEAKRELEQRVRYLEQEVEELQEKLEDAHAERDEMSGEVEVLQGLLYGGQNAYIGWHLELDAYDWPESD</sequence>